<keyword evidence="16" id="KW-1185">Reference proteome</keyword>
<dbReference type="Pfam" id="PF05746">
    <property type="entry name" value="DALR_1"/>
    <property type="match status" value="1"/>
</dbReference>
<keyword evidence="4 11" id="KW-0963">Cytoplasm</keyword>
<evidence type="ECO:0000313" key="16">
    <source>
        <dbReference type="Proteomes" id="UP000199698"/>
    </source>
</evidence>
<evidence type="ECO:0000256" key="1">
    <source>
        <dbReference type="ARBA" id="ARBA00004496"/>
    </source>
</evidence>
<comment type="subunit">
    <text evidence="3 11">Monomer.</text>
</comment>
<dbReference type="Pfam" id="PF03485">
    <property type="entry name" value="Arg_tRNA_synt_N"/>
    <property type="match status" value="1"/>
</dbReference>
<organism evidence="15 16">
    <name type="scientific">Gilliamella intestini</name>
    <dbReference type="NCBI Taxonomy" id="1798183"/>
    <lineage>
        <taxon>Bacteria</taxon>
        <taxon>Pseudomonadati</taxon>
        <taxon>Pseudomonadota</taxon>
        <taxon>Gammaproteobacteria</taxon>
        <taxon>Orbales</taxon>
        <taxon>Orbaceae</taxon>
        <taxon>Gilliamella</taxon>
    </lineage>
</organism>
<dbReference type="SMART" id="SM01016">
    <property type="entry name" value="Arg_tRNA_synt_N"/>
    <property type="match status" value="1"/>
</dbReference>
<feature type="short sequence motif" description="'HIGH' region" evidence="11">
    <location>
        <begin position="123"/>
        <end position="133"/>
    </location>
</feature>
<dbReference type="FunFam" id="3.40.50.620:FF:000030">
    <property type="entry name" value="Arginine--tRNA ligase"/>
    <property type="match status" value="1"/>
</dbReference>
<dbReference type="Gene3D" id="1.10.730.10">
    <property type="entry name" value="Isoleucyl-tRNA Synthetase, Domain 1"/>
    <property type="match status" value="1"/>
</dbReference>
<reference evidence="16" key="1">
    <citation type="submission" date="2016-08" db="EMBL/GenBank/DDBJ databases">
        <authorList>
            <person name="Varghese N."/>
            <person name="Submissions Spin"/>
        </authorList>
    </citation>
    <scope>NUCLEOTIDE SEQUENCE [LARGE SCALE GENOMIC DNA]</scope>
    <source>
        <strain evidence="16">R-53144</strain>
    </source>
</reference>
<dbReference type="PANTHER" id="PTHR11956:SF5">
    <property type="entry name" value="ARGININE--TRNA LIGASE, CYTOPLASMIC"/>
    <property type="match status" value="1"/>
</dbReference>
<comment type="similarity">
    <text evidence="2 11 12">Belongs to the class-I aminoacyl-tRNA synthetase family.</text>
</comment>
<comment type="subcellular location">
    <subcellularLocation>
        <location evidence="1 11">Cytoplasm</location>
    </subcellularLocation>
</comment>
<evidence type="ECO:0000313" key="15">
    <source>
        <dbReference type="EMBL" id="SCC06677.1"/>
    </source>
</evidence>
<sequence>MNIQQLLTQRVSQAMIMAGADKNCDALIKQSAKVQFGDYQANGIMSVAKKMGMPPRELAQTVLQHLDVDDIAEKVEIAGPGFINIFLKNSWIAEQNEVALSSDKLNITLPAKPQTIVVDYSAPNVAKEMHVGHLRSTIIGDASVRVLSFLGHNVIRANHVGDWGTQFGMLIAYLEKMQNEHANDMDLSDLESFYRAAKKHYDEDEIFAEKARNYVVKLQGGDEYCRDMWRKLVDITMTQNIATYKRLNVTLSLEDTMGESIYNSMLPNIVADLKQKGLAVESEGAIVVFLDEYKNKEGEPMGVIIQKSDGGYLYATTDIACAKYRYQTLHADRILYYTDSRQHQHLEQVWAIVHKAKYVPESLKLEHHMFGMMLGKDGKPFKTRSGDTVKLNDLLDEACERATTLIRSKNPDLSESELAKIVDAVAIGAVKYADLSKNRTTDYVFDWDNMLSFEGNTAPYLQYAYTRVLSIFKKSNISEKSLTANINLESDKERALATRLIQFDETISIVASEGTPHVLCAYLYEIATLFSSFYENCPILAAENENLKQSRLKLASLTAKTLKTGLEMLGIKSVDKM</sequence>
<evidence type="ECO:0000256" key="6">
    <source>
        <dbReference type="ARBA" id="ARBA00022741"/>
    </source>
</evidence>
<dbReference type="SUPFAM" id="SSF47323">
    <property type="entry name" value="Anticodon-binding domain of a subclass of class I aminoacyl-tRNA synthetases"/>
    <property type="match status" value="1"/>
</dbReference>
<dbReference type="PANTHER" id="PTHR11956">
    <property type="entry name" value="ARGINYL-TRNA SYNTHETASE"/>
    <property type="match status" value="1"/>
</dbReference>
<keyword evidence="8 11" id="KW-0648">Protein biosynthesis</keyword>
<protein>
    <recommendedName>
        <fullName evidence="11">Arginine--tRNA ligase</fullName>
        <ecNumber evidence="11">6.1.1.19</ecNumber>
    </recommendedName>
    <alternativeName>
        <fullName evidence="11">Arginyl-tRNA synthetase</fullName>
        <shortName evidence="11">ArgRS</shortName>
    </alternativeName>
</protein>
<evidence type="ECO:0000256" key="9">
    <source>
        <dbReference type="ARBA" id="ARBA00023146"/>
    </source>
</evidence>
<keyword evidence="7 11" id="KW-0067">ATP-binding</keyword>
<proteinExistence type="inferred from homology"/>
<dbReference type="CDD" id="cd00671">
    <property type="entry name" value="ArgRS_core"/>
    <property type="match status" value="1"/>
</dbReference>
<evidence type="ECO:0000256" key="3">
    <source>
        <dbReference type="ARBA" id="ARBA00011245"/>
    </source>
</evidence>
<dbReference type="SUPFAM" id="SSF55190">
    <property type="entry name" value="Arginyl-tRNA synthetase (ArgRS), N-terminal 'additional' domain"/>
    <property type="match status" value="1"/>
</dbReference>
<evidence type="ECO:0000256" key="11">
    <source>
        <dbReference type="HAMAP-Rule" id="MF_00123"/>
    </source>
</evidence>
<dbReference type="STRING" id="1798183.GA0061080_102115"/>
<feature type="domain" description="Arginyl tRNA synthetase N-terminal" evidence="14">
    <location>
        <begin position="1"/>
        <end position="87"/>
    </location>
</feature>
<dbReference type="Gene3D" id="3.40.50.620">
    <property type="entry name" value="HUPs"/>
    <property type="match status" value="1"/>
</dbReference>
<dbReference type="InterPro" id="IPR009080">
    <property type="entry name" value="tRNAsynth_Ia_anticodon-bd"/>
</dbReference>
<evidence type="ECO:0000256" key="4">
    <source>
        <dbReference type="ARBA" id="ARBA00022490"/>
    </source>
</evidence>
<dbReference type="Proteomes" id="UP000199698">
    <property type="component" value="Unassembled WGS sequence"/>
</dbReference>
<dbReference type="OrthoDB" id="9803211at2"/>
<feature type="domain" description="DALR anticodon binding" evidence="13">
    <location>
        <begin position="461"/>
        <end position="577"/>
    </location>
</feature>
<dbReference type="InterPro" id="IPR001412">
    <property type="entry name" value="aa-tRNA-synth_I_CS"/>
</dbReference>
<dbReference type="InterPro" id="IPR035684">
    <property type="entry name" value="ArgRS_core"/>
</dbReference>
<evidence type="ECO:0000259" key="13">
    <source>
        <dbReference type="SMART" id="SM00836"/>
    </source>
</evidence>
<name>A0A1C4BIJ7_9GAMM</name>
<dbReference type="InterPro" id="IPR014729">
    <property type="entry name" value="Rossmann-like_a/b/a_fold"/>
</dbReference>
<dbReference type="GO" id="GO:0005737">
    <property type="term" value="C:cytoplasm"/>
    <property type="evidence" value="ECO:0007669"/>
    <property type="project" value="UniProtKB-SubCell"/>
</dbReference>
<dbReference type="SUPFAM" id="SSF52374">
    <property type="entry name" value="Nucleotidylyl transferase"/>
    <property type="match status" value="1"/>
</dbReference>
<dbReference type="AlphaFoldDB" id="A0A1C4BIJ7"/>
<accession>A0A1C4BIJ7</accession>
<dbReference type="FunFam" id="1.10.730.10:FF:000001">
    <property type="entry name" value="Arginine--tRNA ligase"/>
    <property type="match status" value="1"/>
</dbReference>
<dbReference type="EMBL" id="FMBA01000021">
    <property type="protein sequence ID" value="SCC06677.1"/>
    <property type="molecule type" value="Genomic_DNA"/>
</dbReference>
<dbReference type="InterPro" id="IPR001278">
    <property type="entry name" value="Arg-tRNA-ligase"/>
</dbReference>
<dbReference type="CDD" id="cd07956">
    <property type="entry name" value="Anticodon_Ia_Arg"/>
    <property type="match status" value="1"/>
</dbReference>
<dbReference type="EC" id="6.1.1.19" evidence="11"/>
<dbReference type="PRINTS" id="PR01038">
    <property type="entry name" value="TRNASYNTHARG"/>
</dbReference>
<dbReference type="NCBIfam" id="TIGR00456">
    <property type="entry name" value="argS"/>
    <property type="match status" value="1"/>
</dbReference>
<evidence type="ECO:0000256" key="12">
    <source>
        <dbReference type="RuleBase" id="RU363038"/>
    </source>
</evidence>
<evidence type="ECO:0000259" key="14">
    <source>
        <dbReference type="SMART" id="SM01016"/>
    </source>
</evidence>
<evidence type="ECO:0000256" key="8">
    <source>
        <dbReference type="ARBA" id="ARBA00022917"/>
    </source>
</evidence>
<dbReference type="Gene3D" id="3.30.1360.70">
    <property type="entry name" value="Arginyl tRNA synthetase N-terminal domain"/>
    <property type="match status" value="1"/>
</dbReference>
<evidence type="ECO:0000256" key="10">
    <source>
        <dbReference type="ARBA" id="ARBA00049339"/>
    </source>
</evidence>
<dbReference type="InterPro" id="IPR008909">
    <property type="entry name" value="DALR_anticod-bd"/>
</dbReference>
<dbReference type="GO" id="GO:0004814">
    <property type="term" value="F:arginine-tRNA ligase activity"/>
    <property type="evidence" value="ECO:0007669"/>
    <property type="project" value="UniProtKB-UniRule"/>
</dbReference>
<dbReference type="InterPro" id="IPR036695">
    <property type="entry name" value="Arg-tRNA-synth_N_sf"/>
</dbReference>
<dbReference type="Pfam" id="PF00750">
    <property type="entry name" value="tRNA-synt_1d"/>
    <property type="match status" value="1"/>
</dbReference>
<dbReference type="SMART" id="SM00836">
    <property type="entry name" value="DALR_1"/>
    <property type="match status" value="1"/>
</dbReference>
<dbReference type="HAMAP" id="MF_00123">
    <property type="entry name" value="Arg_tRNA_synth"/>
    <property type="match status" value="1"/>
</dbReference>
<gene>
    <name evidence="11" type="primary">argS</name>
    <name evidence="15" type="ORF">GA0061080_102115</name>
</gene>
<comment type="catalytic activity">
    <reaction evidence="10 11">
        <text>tRNA(Arg) + L-arginine + ATP = L-arginyl-tRNA(Arg) + AMP + diphosphate</text>
        <dbReference type="Rhea" id="RHEA:20301"/>
        <dbReference type="Rhea" id="RHEA-COMP:9658"/>
        <dbReference type="Rhea" id="RHEA-COMP:9673"/>
        <dbReference type="ChEBI" id="CHEBI:30616"/>
        <dbReference type="ChEBI" id="CHEBI:32682"/>
        <dbReference type="ChEBI" id="CHEBI:33019"/>
        <dbReference type="ChEBI" id="CHEBI:78442"/>
        <dbReference type="ChEBI" id="CHEBI:78513"/>
        <dbReference type="ChEBI" id="CHEBI:456215"/>
        <dbReference type="EC" id="6.1.1.19"/>
    </reaction>
</comment>
<dbReference type="GO" id="GO:0005524">
    <property type="term" value="F:ATP binding"/>
    <property type="evidence" value="ECO:0007669"/>
    <property type="project" value="UniProtKB-UniRule"/>
</dbReference>
<dbReference type="InterPro" id="IPR005148">
    <property type="entry name" value="Arg-tRNA-synth_N"/>
</dbReference>
<evidence type="ECO:0000256" key="7">
    <source>
        <dbReference type="ARBA" id="ARBA00022840"/>
    </source>
</evidence>
<keyword evidence="9 11" id="KW-0030">Aminoacyl-tRNA synthetase</keyword>
<dbReference type="GO" id="GO:0006420">
    <property type="term" value="P:arginyl-tRNA aminoacylation"/>
    <property type="evidence" value="ECO:0007669"/>
    <property type="project" value="UniProtKB-UniRule"/>
</dbReference>
<dbReference type="RefSeq" id="WP_091123141.1">
    <property type="nucleotide sequence ID" value="NZ_FMBA01000021.1"/>
</dbReference>
<evidence type="ECO:0000256" key="5">
    <source>
        <dbReference type="ARBA" id="ARBA00022598"/>
    </source>
</evidence>
<keyword evidence="6 11" id="KW-0547">Nucleotide-binding</keyword>
<keyword evidence="5 11" id="KW-0436">Ligase</keyword>
<dbReference type="PROSITE" id="PS00178">
    <property type="entry name" value="AA_TRNA_LIGASE_I"/>
    <property type="match status" value="1"/>
</dbReference>
<evidence type="ECO:0000256" key="2">
    <source>
        <dbReference type="ARBA" id="ARBA00005594"/>
    </source>
</evidence>